<dbReference type="VEuPathDB" id="FungiDB:AeMF1_002918"/>
<dbReference type="PROSITE" id="PS50011">
    <property type="entry name" value="PROTEIN_KINASE_DOM"/>
    <property type="match status" value="1"/>
</dbReference>
<keyword evidence="2" id="KW-1133">Transmembrane helix</keyword>
<dbReference type="InterPro" id="IPR011009">
    <property type="entry name" value="Kinase-like_dom_sf"/>
</dbReference>
<dbReference type="PANTHER" id="PTHR44329">
    <property type="entry name" value="SERINE/THREONINE-PROTEIN KINASE TNNI3K-RELATED"/>
    <property type="match status" value="1"/>
</dbReference>
<dbReference type="PROSITE" id="PS00108">
    <property type="entry name" value="PROTEIN_KINASE_ST"/>
    <property type="match status" value="1"/>
</dbReference>
<dbReference type="GO" id="GO:0004674">
    <property type="term" value="F:protein serine/threonine kinase activity"/>
    <property type="evidence" value="ECO:0007669"/>
    <property type="project" value="TreeGrafter"/>
</dbReference>
<evidence type="ECO:0000256" key="2">
    <source>
        <dbReference type="SAM" id="Phobius"/>
    </source>
</evidence>
<dbReference type="InterPro" id="IPR051681">
    <property type="entry name" value="Ser/Thr_Kinases-Pseudokinases"/>
</dbReference>
<dbReference type="PANTHER" id="PTHR44329:SF214">
    <property type="entry name" value="PROTEIN KINASE DOMAIN-CONTAINING PROTEIN"/>
    <property type="match status" value="1"/>
</dbReference>
<dbReference type="AlphaFoldDB" id="A0A6G0WBC0"/>
<evidence type="ECO:0000256" key="1">
    <source>
        <dbReference type="SAM" id="MobiDB-lite"/>
    </source>
</evidence>
<feature type="region of interest" description="Disordered" evidence="1">
    <location>
        <begin position="109"/>
        <end position="136"/>
    </location>
</feature>
<feature type="region of interest" description="Disordered" evidence="1">
    <location>
        <begin position="167"/>
        <end position="194"/>
    </location>
</feature>
<dbReference type="Proteomes" id="UP000481153">
    <property type="component" value="Unassembled WGS sequence"/>
</dbReference>
<sequence>MNSVGPEYYCGTLFNGLGSGYNSTSYFDQCSFPKAIAASKVDVALIKQIDCTNRMCRAVFQSLEQTSRMEYYTNCTLTDTSTSKKISFQEVVNLCVNITTVAPSTAPTPGGAAAPIAANPASPSSSPSSSTNTSSGNNTGTVAVIAVAIVVVVGIVVGAFVYLRARRKQQPPQPQTGDTYLNMNAMEQPPPTIATKGTASTIQSSIGSANQQFSLAPGHVLRDLELYRIRAADVHPIKALSKGAFGEVWLGELFGEQIAIKKLISSKNTEADQQKFTSEILLLSKIECAYVVKFIGVAWTSPFDIMLLTEFMGGGDLRQVLETNKKTKKLTWTHKFKIALNIAEGLVFLHSMDPSIIHRDLKSRNVLLDSSFNAKITDFGIAREIDDSTLTAGVGTYRWIAPEVLQDGHYSESADMFSLGVILSELDTEVIPYSDLRNAAGKPLMDTAIMARVMSGELKPSFSPECPRWFVELAQGCLELDPSERPTAMKVAFNIRSRIQGFI</sequence>
<feature type="domain" description="Protein kinase" evidence="3">
    <location>
        <begin position="234"/>
        <end position="503"/>
    </location>
</feature>
<dbReference type="SUPFAM" id="SSF56112">
    <property type="entry name" value="Protein kinase-like (PK-like)"/>
    <property type="match status" value="1"/>
</dbReference>
<keyword evidence="2" id="KW-0472">Membrane</keyword>
<feature type="transmembrane region" description="Helical" evidence="2">
    <location>
        <begin position="142"/>
        <end position="163"/>
    </location>
</feature>
<dbReference type="Pfam" id="PF00069">
    <property type="entry name" value="Pkinase"/>
    <property type="match status" value="1"/>
</dbReference>
<evidence type="ECO:0000313" key="5">
    <source>
        <dbReference type="Proteomes" id="UP000481153"/>
    </source>
</evidence>
<dbReference type="GO" id="GO:0005524">
    <property type="term" value="F:ATP binding"/>
    <property type="evidence" value="ECO:0007669"/>
    <property type="project" value="InterPro"/>
</dbReference>
<dbReference type="InterPro" id="IPR000719">
    <property type="entry name" value="Prot_kinase_dom"/>
</dbReference>
<keyword evidence="5" id="KW-1185">Reference proteome</keyword>
<comment type="caution">
    <text evidence="4">The sequence shown here is derived from an EMBL/GenBank/DDBJ whole genome shotgun (WGS) entry which is preliminary data.</text>
</comment>
<dbReference type="CDD" id="cd13999">
    <property type="entry name" value="STKc_MAP3K-like"/>
    <property type="match status" value="1"/>
</dbReference>
<reference evidence="4 5" key="1">
    <citation type="submission" date="2019-07" db="EMBL/GenBank/DDBJ databases">
        <title>Genomics analysis of Aphanomyces spp. identifies a new class of oomycete effector associated with host adaptation.</title>
        <authorList>
            <person name="Gaulin E."/>
        </authorList>
    </citation>
    <scope>NUCLEOTIDE SEQUENCE [LARGE SCALE GENOMIC DNA]</scope>
    <source>
        <strain evidence="4 5">ATCC 201684</strain>
    </source>
</reference>
<gene>
    <name evidence="4" type="ORF">Ae201684_017576</name>
</gene>
<dbReference type="InterPro" id="IPR008271">
    <property type="entry name" value="Ser/Thr_kinase_AS"/>
</dbReference>
<dbReference type="SMART" id="SM00220">
    <property type="entry name" value="S_TKc"/>
    <property type="match status" value="1"/>
</dbReference>
<proteinExistence type="predicted"/>
<keyword evidence="2" id="KW-0812">Transmembrane</keyword>
<organism evidence="4 5">
    <name type="scientific">Aphanomyces euteiches</name>
    <dbReference type="NCBI Taxonomy" id="100861"/>
    <lineage>
        <taxon>Eukaryota</taxon>
        <taxon>Sar</taxon>
        <taxon>Stramenopiles</taxon>
        <taxon>Oomycota</taxon>
        <taxon>Saprolegniomycetes</taxon>
        <taxon>Saprolegniales</taxon>
        <taxon>Verrucalvaceae</taxon>
        <taxon>Aphanomyces</taxon>
    </lineage>
</organism>
<dbReference type="Gene3D" id="3.30.200.20">
    <property type="entry name" value="Phosphorylase Kinase, domain 1"/>
    <property type="match status" value="1"/>
</dbReference>
<dbReference type="Gene3D" id="1.10.510.10">
    <property type="entry name" value="Transferase(Phosphotransferase) domain 1"/>
    <property type="match status" value="1"/>
</dbReference>
<protein>
    <recommendedName>
        <fullName evidence="3">Protein kinase domain-containing protein</fullName>
    </recommendedName>
</protein>
<evidence type="ECO:0000259" key="3">
    <source>
        <dbReference type="PROSITE" id="PS50011"/>
    </source>
</evidence>
<evidence type="ECO:0000313" key="4">
    <source>
        <dbReference type="EMBL" id="KAF0723543.1"/>
    </source>
</evidence>
<dbReference type="EMBL" id="VJMJ01000303">
    <property type="protein sequence ID" value="KAF0723543.1"/>
    <property type="molecule type" value="Genomic_DNA"/>
</dbReference>
<accession>A0A6G0WBC0</accession>
<name>A0A6G0WBC0_9STRA</name>